<organism evidence="2 3">
    <name type="scientific">Coprococcus hominis</name>
    <name type="common">ex Liu et al. 2022</name>
    <dbReference type="NCBI Taxonomy" id="2763039"/>
    <lineage>
        <taxon>Bacteria</taxon>
        <taxon>Bacillati</taxon>
        <taxon>Bacillota</taxon>
        <taxon>Clostridia</taxon>
        <taxon>Lachnospirales</taxon>
        <taxon>Lachnospiraceae</taxon>
        <taxon>Coprococcus</taxon>
    </lineage>
</organism>
<evidence type="ECO:0000313" key="3">
    <source>
        <dbReference type="Proteomes" id="UP000615234"/>
    </source>
</evidence>
<dbReference type="InterPro" id="IPR043168">
    <property type="entry name" value="DegV_C"/>
</dbReference>
<protein>
    <submittedName>
        <fullName evidence="2">DegV family protein</fullName>
    </submittedName>
</protein>
<gene>
    <name evidence="2" type="ORF">H8S09_08910</name>
</gene>
<proteinExistence type="predicted"/>
<reference evidence="2 3" key="1">
    <citation type="submission" date="2020-08" db="EMBL/GenBank/DDBJ databases">
        <title>Genome public.</title>
        <authorList>
            <person name="Liu C."/>
            <person name="Sun Q."/>
        </authorList>
    </citation>
    <scope>NUCLEOTIDE SEQUENCE [LARGE SCALE GENOMIC DNA]</scope>
    <source>
        <strain evidence="2 3">NSJ-10</strain>
    </source>
</reference>
<comment type="caution">
    <text evidence="2">The sequence shown here is derived from an EMBL/GenBank/DDBJ whole genome shotgun (WGS) entry which is preliminary data.</text>
</comment>
<dbReference type="SUPFAM" id="SSF82549">
    <property type="entry name" value="DAK1/DegV-like"/>
    <property type="match status" value="1"/>
</dbReference>
<accession>A0A8I0DUE9</accession>
<dbReference type="EMBL" id="JACOOX010000004">
    <property type="protein sequence ID" value="MBC5663010.1"/>
    <property type="molecule type" value="Genomic_DNA"/>
</dbReference>
<dbReference type="InterPro" id="IPR050270">
    <property type="entry name" value="DegV_domain_contain"/>
</dbReference>
<evidence type="ECO:0000313" key="2">
    <source>
        <dbReference type="EMBL" id="MBC5663010.1"/>
    </source>
</evidence>
<dbReference type="InterPro" id="IPR003797">
    <property type="entry name" value="DegV"/>
</dbReference>
<dbReference type="Proteomes" id="UP000615234">
    <property type="component" value="Unassembled WGS sequence"/>
</dbReference>
<keyword evidence="1" id="KW-0446">Lipid-binding</keyword>
<dbReference type="Pfam" id="PF02645">
    <property type="entry name" value="DegV"/>
    <property type="match status" value="1"/>
</dbReference>
<dbReference type="AlphaFoldDB" id="A0A8I0DUE9"/>
<name>A0A8I0DUE9_9FIRM</name>
<sequence>MRHFILSCESTTDLPYSYLNEREIAVIPYTYVIHEHVYEDNMERNPDLMPKYYKMLEKGLLPTTSQINEASYYDFFEELIQKGDVLHITFSSALSGSANNAYRAAAAIKKNYPEKQIQIIDSLCGAGGYGLLTDYVADMRDEGLSLAAAADWIMKHRTCIHHQFFTTDLTFLHHSGRISGAASHIASILNIHPLIRLDQNGMADAYTKVRGKKRAVREVISEMEYYAENGTDYNGKCFISHAACPELAYLLKNSVLQTFPNVAHPVRILNAGTITASHCGPGAAGLFFLGRERPY</sequence>
<dbReference type="RefSeq" id="WP_186847714.1">
    <property type="nucleotide sequence ID" value="NZ_JACOOX010000004.1"/>
</dbReference>
<dbReference type="Gene3D" id="3.30.1180.10">
    <property type="match status" value="1"/>
</dbReference>
<evidence type="ECO:0000256" key="1">
    <source>
        <dbReference type="ARBA" id="ARBA00023121"/>
    </source>
</evidence>
<keyword evidence="3" id="KW-1185">Reference proteome</keyword>
<dbReference type="PROSITE" id="PS51482">
    <property type="entry name" value="DEGV"/>
    <property type="match status" value="1"/>
</dbReference>
<dbReference type="PANTHER" id="PTHR33434:SF2">
    <property type="entry name" value="FATTY ACID-BINDING PROTEIN TM_1468"/>
    <property type="match status" value="1"/>
</dbReference>
<dbReference type="PANTHER" id="PTHR33434">
    <property type="entry name" value="DEGV DOMAIN-CONTAINING PROTEIN DR_1986-RELATED"/>
    <property type="match status" value="1"/>
</dbReference>
<dbReference type="GO" id="GO:0008289">
    <property type="term" value="F:lipid binding"/>
    <property type="evidence" value="ECO:0007669"/>
    <property type="project" value="UniProtKB-KW"/>
</dbReference>
<dbReference type="NCBIfam" id="TIGR00762">
    <property type="entry name" value="DegV"/>
    <property type="match status" value="1"/>
</dbReference>
<dbReference type="Gene3D" id="3.40.50.10170">
    <property type="match status" value="1"/>
</dbReference>